<dbReference type="RefSeq" id="XP_033232400.1">
    <property type="nucleotide sequence ID" value="XM_033376509.1"/>
</dbReference>
<organism evidence="1 2">
    <name type="scientific">Drosophila pseudoobscura pseudoobscura</name>
    <name type="common">Fruit fly</name>
    <dbReference type="NCBI Taxonomy" id="46245"/>
    <lineage>
        <taxon>Eukaryota</taxon>
        <taxon>Metazoa</taxon>
        <taxon>Ecdysozoa</taxon>
        <taxon>Arthropoda</taxon>
        <taxon>Hexapoda</taxon>
        <taxon>Insecta</taxon>
        <taxon>Pterygota</taxon>
        <taxon>Neoptera</taxon>
        <taxon>Endopterygota</taxon>
        <taxon>Diptera</taxon>
        <taxon>Brachycera</taxon>
        <taxon>Muscomorpha</taxon>
        <taxon>Ephydroidea</taxon>
        <taxon>Drosophilidae</taxon>
        <taxon>Drosophila</taxon>
        <taxon>Sophophora</taxon>
    </lineage>
</organism>
<accession>A0A6I8VMW3</accession>
<evidence type="ECO:0000313" key="1">
    <source>
        <dbReference type="Proteomes" id="UP000001819"/>
    </source>
</evidence>
<dbReference type="Proteomes" id="UP000001819">
    <property type="component" value="Chromosome 2"/>
</dbReference>
<sequence>MADHEELDLIGMDNGAIDDGSRNNIGELILLRWSSVRKEARMMPLNYNDSANLGFNMHLKGSEAGRRNPHQLFILNLGKLSIAATITIIDNVLGIGYAELMIDTQVLKGYRPQSPPRQSVASDIACYMKPRMDHGWRQHPPHWGSLADRATDDSHRHPKTWCSLADGASHPLACDWCRSVWN</sequence>
<evidence type="ECO:0000313" key="2">
    <source>
        <dbReference type="RefSeq" id="XP_033232400.1"/>
    </source>
</evidence>
<protein>
    <submittedName>
        <fullName evidence="2">Uncharacterized protein</fullName>
    </submittedName>
</protein>
<gene>
    <name evidence="2" type="primary">LOC26533786</name>
</gene>
<reference evidence="2" key="2">
    <citation type="submission" date="2025-08" db="UniProtKB">
        <authorList>
            <consortium name="RefSeq"/>
        </authorList>
    </citation>
    <scope>IDENTIFICATION</scope>
    <source>
        <strain evidence="2">MV-25-SWS-2005</strain>
        <tissue evidence="2">Whole body</tissue>
    </source>
</reference>
<keyword evidence="1" id="KW-1185">Reference proteome</keyword>
<dbReference type="KEGG" id="dpo:26533786"/>
<dbReference type="InParanoid" id="A0A6I8VMW3"/>
<reference evidence="1" key="1">
    <citation type="submission" date="2024-06" db="UniProtKB">
        <authorList>
            <consortium name="RefSeq"/>
        </authorList>
    </citation>
    <scope>NUCLEOTIDE SEQUENCE [LARGE SCALE GENOMIC DNA]</scope>
    <source>
        <strain evidence="1">MV2-25</strain>
    </source>
</reference>
<name>A0A6I8VMW3_DROPS</name>
<dbReference type="AlphaFoldDB" id="A0A6I8VMW3"/>
<proteinExistence type="predicted"/>